<feature type="signal peptide" evidence="1">
    <location>
        <begin position="1"/>
        <end position="22"/>
    </location>
</feature>
<accession>F6MEY2</accession>
<protein>
    <submittedName>
        <fullName evidence="2">Cysteine-rich protein</fullName>
    </submittedName>
</protein>
<organism evidence="2">
    <name type="scientific">Hyaloperonospora arabidopsidis</name>
    <name type="common">Peronospora arabidopsidis</name>
    <dbReference type="NCBI Taxonomy" id="272952"/>
    <lineage>
        <taxon>Eukaryota</taxon>
        <taxon>Sar</taxon>
        <taxon>Stramenopiles</taxon>
        <taxon>Oomycota</taxon>
        <taxon>Peronosporomycetes</taxon>
        <taxon>Peronosporales</taxon>
        <taxon>Peronosporaceae</taxon>
        <taxon>Hyaloperonospora</taxon>
    </lineage>
</organism>
<evidence type="ECO:0000256" key="1">
    <source>
        <dbReference type="SAM" id="SignalP"/>
    </source>
</evidence>
<keyword evidence="1" id="KW-0732">Signal</keyword>
<proteinExistence type="evidence at transcript level"/>
<feature type="chain" id="PRO_5003343681" evidence="1">
    <location>
        <begin position="23"/>
        <end position="112"/>
    </location>
</feature>
<sequence>MRVYGGILISIAAMASTSVVVGRLPCSDKIEVCSSRTINLRLYLGQECAGDRNFDSCCATECKLVSCRNALGCASNPTDNRSDETAQKCYAENREDRSKFMECCRLNCPHLK</sequence>
<evidence type="ECO:0000313" key="2">
    <source>
        <dbReference type="EMBL" id="AEF57458.1"/>
    </source>
</evidence>
<reference evidence="2" key="1">
    <citation type="journal article" date="2011" name="PLoS ONE">
        <title>Identification of Hyaloperonospora arabidopsidis Transcript Sequences Expressed during Infection Reveals Isolate-Specific Effectors.</title>
        <authorList>
            <person name="Cabral A."/>
            <person name="Stassen J.H."/>
            <person name="Seidl M.F."/>
            <person name="Bautor J."/>
            <person name="Parker J.E."/>
            <person name="Van den Ackerveken G."/>
        </authorList>
    </citation>
    <scope>NUCLEOTIDE SEQUENCE</scope>
    <source>
        <strain evidence="2">Waco9</strain>
    </source>
</reference>
<dbReference type="EMBL" id="JF800109">
    <property type="protein sequence ID" value="AEF57458.1"/>
    <property type="molecule type" value="mRNA"/>
</dbReference>
<dbReference type="AlphaFoldDB" id="F6MEY2"/>
<name>F6MEY2_HYAAB</name>